<dbReference type="InterPro" id="IPR006115">
    <property type="entry name" value="6PGDH_NADP-bd"/>
</dbReference>
<keyword evidence="2" id="KW-0560">Oxidoreductase</keyword>
<feature type="region of interest" description="Disordered" evidence="4">
    <location>
        <begin position="1"/>
        <end position="23"/>
    </location>
</feature>
<feature type="domain" description="6-phosphogluconate dehydrogenase NADP-binding" evidence="5">
    <location>
        <begin position="28"/>
        <end position="188"/>
    </location>
</feature>
<dbReference type="Pfam" id="PF03446">
    <property type="entry name" value="NAD_binding_2"/>
    <property type="match status" value="1"/>
</dbReference>
<organism evidence="7 8">
    <name type="scientific">Limnospira platensis NIES-46</name>
    <dbReference type="NCBI Taxonomy" id="1236695"/>
    <lineage>
        <taxon>Bacteria</taxon>
        <taxon>Bacillati</taxon>
        <taxon>Cyanobacteriota</taxon>
        <taxon>Cyanophyceae</taxon>
        <taxon>Oscillatoriophycideae</taxon>
        <taxon>Oscillatoriales</taxon>
        <taxon>Sirenicapillariaceae</taxon>
        <taxon>Limnospira</taxon>
    </lineage>
</organism>
<protein>
    <submittedName>
        <fullName evidence="7">3-hydroxyisobutyrate dehydrogenase</fullName>
    </submittedName>
</protein>
<evidence type="ECO:0000313" key="8">
    <source>
        <dbReference type="Proteomes" id="UP000326169"/>
    </source>
</evidence>
<dbReference type="InterPro" id="IPR013328">
    <property type="entry name" value="6PGD_dom2"/>
</dbReference>
<sequence length="316" mass="33194">MTILSRRGGSGDQPEPDTSQLSKPAMKTAFLGLGVMGGYMAANLAQGGYDVKAWNRTRSRPGVAIASDAGAKIVHTIEEAVTEAEVICTCVGDVPDVEEVILGPEGVIQFAKPGAIIIDFSTIGSAAVHPIASAIASHEMQFLDAPVSGGDIGAKNGTLTIMVGGDRHSFDTCLPLLETMGKNIRYCGPSGSGQAVKLCNQVLCSLNMIGLCEAMLLAEHQGIDPQLIVEVCSTGAAGSWALSNLGEKVANNDFAPGFMIRHMVKDLRLVQEAISRELPGVKLADTLFKIVQNLDEGLGSNQGTQAMIRAYQKPDN</sequence>
<dbReference type="PIRSF" id="PIRSF000103">
    <property type="entry name" value="HIBADH"/>
    <property type="match status" value="1"/>
</dbReference>
<dbReference type="SUPFAM" id="SSF51735">
    <property type="entry name" value="NAD(P)-binding Rossmann-fold domains"/>
    <property type="match status" value="1"/>
</dbReference>
<dbReference type="PANTHER" id="PTHR43060:SF15">
    <property type="entry name" value="3-HYDROXYISOBUTYRATE DEHYDROGENASE-LIKE 1, MITOCHONDRIAL-RELATED"/>
    <property type="match status" value="1"/>
</dbReference>
<proteinExistence type="inferred from homology"/>
<dbReference type="InterPro" id="IPR036291">
    <property type="entry name" value="NAD(P)-bd_dom_sf"/>
</dbReference>
<dbReference type="PROSITE" id="PS00895">
    <property type="entry name" value="3_HYDROXYISOBUT_DH"/>
    <property type="match status" value="1"/>
</dbReference>
<comment type="caution">
    <text evidence="7">The sequence shown here is derived from an EMBL/GenBank/DDBJ whole genome shotgun (WGS) entry which is preliminary data.</text>
</comment>
<dbReference type="Gene3D" id="1.10.1040.10">
    <property type="entry name" value="N-(1-d-carboxylethyl)-l-norvaline Dehydrogenase, domain 2"/>
    <property type="match status" value="1"/>
</dbReference>
<comment type="similarity">
    <text evidence="1">Belongs to the HIBADH-related family.</text>
</comment>
<accession>A0A5M3TAD1</accession>
<feature type="domain" description="3-hydroxyisobutyrate dehydrogenase-like NAD-binding" evidence="6">
    <location>
        <begin position="191"/>
        <end position="311"/>
    </location>
</feature>
<keyword evidence="3" id="KW-0520">NAD</keyword>
<evidence type="ECO:0000256" key="3">
    <source>
        <dbReference type="ARBA" id="ARBA00023027"/>
    </source>
</evidence>
<name>A0A5M3TAD1_LIMPL</name>
<keyword evidence="8" id="KW-1185">Reference proteome</keyword>
<dbReference type="InterPro" id="IPR002204">
    <property type="entry name" value="3-OH-isobutyrate_DH-rel_CS"/>
</dbReference>
<evidence type="ECO:0000256" key="2">
    <source>
        <dbReference type="ARBA" id="ARBA00023002"/>
    </source>
</evidence>
<dbReference type="SUPFAM" id="SSF48179">
    <property type="entry name" value="6-phosphogluconate dehydrogenase C-terminal domain-like"/>
    <property type="match status" value="1"/>
</dbReference>
<dbReference type="InterPro" id="IPR015815">
    <property type="entry name" value="HIBADH-related"/>
</dbReference>
<dbReference type="Pfam" id="PF14833">
    <property type="entry name" value="NAD_binding_11"/>
    <property type="match status" value="1"/>
</dbReference>
<gene>
    <name evidence="7" type="ORF">NIES46_36680</name>
</gene>
<dbReference type="PANTHER" id="PTHR43060">
    <property type="entry name" value="3-HYDROXYISOBUTYRATE DEHYDROGENASE-LIKE 1, MITOCHONDRIAL-RELATED"/>
    <property type="match status" value="1"/>
</dbReference>
<evidence type="ECO:0000256" key="4">
    <source>
        <dbReference type="SAM" id="MobiDB-lite"/>
    </source>
</evidence>
<dbReference type="Gene3D" id="3.40.50.720">
    <property type="entry name" value="NAD(P)-binding Rossmann-like Domain"/>
    <property type="match status" value="1"/>
</dbReference>
<evidence type="ECO:0000259" key="6">
    <source>
        <dbReference type="Pfam" id="PF14833"/>
    </source>
</evidence>
<dbReference type="InterPro" id="IPR008927">
    <property type="entry name" value="6-PGluconate_DH-like_C_sf"/>
</dbReference>
<dbReference type="InterPro" id="IPR029154">
    <property type="entry name" value="HIBADH-like_NADP-bd"/>
</dbReference>
<reference evidence="7 8" key="1">
    <citation type="journal article" date="2019" name="J Genomics">
        <title>The Draft Genome of a Hydrogen-producing Cyanobacterium, Arthrospira platensis NIES-46.</title>
        <authorList>
            <person name="Suzuki S."/>
            <person name="Yamaguchi H."/>
            <person name="Kawachi M."/>
        </authorList>
    </citation>
    <scope>NUCLEOTIDE SEQUENCE [LARGE SCALE GENOMIC DNA]</scope>
    <source>
        <strain evidence="7 8">NIES-46</strain>
    </source>
</reference>
<evidence type="ECO:0000259" key="5">
    <source>
        <dbReference type="Pfam" id="PF03446"/>
    </source>
</evidence>
<evidence type="ECO:0000313" key="7">
    <source>
        <dbReference type="EMBL" id="GCE95602.1"/>
    </source>
</evidence>
<dbReference type="EMBL" id="BIMW01000143">
    <property type="protein sequence ID" value="GCE95602.1"/>
    <property type="molecule type" value="Genomic_DNA"/>
</dbReference>
<dbReference type="Proteomes" id="UP000326169">
    <property type="component" value="Unassembled WGS sequence"/>
</dbReference>
<evidence type="ECO:0000256" key="1">
    <source>
        <dbReference type="ARBA" id="ARBA00009080"/>
    </source>
</evidence>